<feature type="transmembrane region" description="Helical" evidence="1">
    <location>
        <begin position="489"/>
        <end position="509"/>
    </location>
</feature>
<comment type="caution">
    <text evidence="2">The sequence shown here is derived from an EMBL/GenBank/DDBJ whole genome shotgun (WGS) entry which is preliminary data.</text>
</comment>
<keyword evidence="3" id="KW-1185">Reference proteome</keyword>
<feature type="transmembrane region" description="Helical" evidence="1">
    <location>
        <begin position="373"/>
        <end position="395"/>
    </location>
</feature>
<dbReference type="PANTHER" id="PTHR37813">
    <property type="entry name" value="FELS-2 PROPHAGE PROTEIN"/>
    <property type="match status" value="1"/>
</dbReference>
<dbReference type="RefSeq" id="WP_191708559.1">
    <property type="nucleotide sequence ID" value="NZ_JACSQA010000032.1"/>
</dbReference>
<keyword evidence="1" id="KW-0812">Transmembrane</keyword>
<dbReference type="EMBL" id="JACSQA010000032">
    <property type="protein sequence ID" value="MBD8028144.1"/>
    <property type="molecule type" value="Genomic_DNA"/>
</dbReference>
<gene>
    <name evidence="2" type="ORF">H9636_15965</name>
</gene>
<evidence type="ECO:0000256" key="1">
    <source>
        <dbReference type="SAM" id="Phobius"/>
    </source>
</evidence>
<dbReference type="Gene3D" id="1.20.120.20">
    <property type="entry name" value="Apolipoprotein"/>
    <property type="match status" value="1"/>
</dbReference>
<keyword evidence="1" id="KW-0472">Membrane</keyword>
<keyword evidence="1" id="KW-1133">Transmembrane helix</keyword>
<name>A0ABR8XG42_9BACL</name>
<feature type="transmembrane region" description="Helical" evidence="1">
    <location>
        <begin position="407"/>
        <end position="440"/>
    </location>
</feature>
<evidence type="ECO:0008006" key="4">
    <source>
        <dbReference type="Google" id="ProtNLM"/>
    </source>
</evidence>
<dbReference type="Proteomes" id="UP000640930">
    <property type="component" value="Unassembled WGS sequence"/>
</dbReference>
<sequence length="742" mass="79496">MAKNIKGITIELEGDSSGLTKALKKVDTETKSVQNELKQVDRLLKFDPSNVELLAQKQQLLSKAVDNTSSRLDALKQAQTQVEQQFKNGEIGEEAYRKFQREIIATEGKLKAFKSQAESTKVKIEVKADTSGIDKMKASLKEIGTAAKQAAKDTADALKSAGAVGTAGVGAIVFGSGELNTDLARLKTNAEMAGRDLGIVEESFRRIAEVSGETDSAVETISNLLASGFTDEQLSKVIDNVNGAAIKFSDTLKTEGIADGIQETFASGAAIGPFAELLERSGVDLDKFNKGLEKAKKKGEGANYILEQMSKLGLAEVSAKYQELNPEVTDNAKATLEMQMALADLAIVLTPLITLVTDMITKIIEWANENPELMSTLAVVAGAIAAVTAAVMVLAPIFTALASIAGLLGVSIGAIAAPVAIAIAAITALIAIGVLLWQNWDTVSTWLSVLWEGIKLTAETVWNAIATFFTGLWTTITTTLVTAWEGIKIYFSTLWAAIVTTATTIWNGIKSYLSAVWTGIKTTVTTVFNAIKGTISSIWNSIKSFITTTAVSIWTTISGKFQSIVNSVAEKMNDVFSKIKEIWGYVTSFFDGIDLSSIGKNIIQGLINGIGSMKDFVIDIIEDTIGSAIDFAKSLLGIHSPSRVFFEMGEFTNEGYINGIEDTSRRLYSAVGDVYGSLASSAQKSITAASSPVESIQRFVPDLSGIAMGGVNISGTFIIREEADINKVAQELFRLQQKSLRR</sequence>
<feature type="transmembrane region" description="Helical" evidence="1">
    <location>
        <begin position="460"/>
        <end position="482"/>
    </location>
</feature>
<dbReference type="PANTHER" id="PTHR37813:SF1">
    <property type="entry name" value="FELS-2 PROPHAGE PROTEIN"/>
    <property type="match status" value="1"/>
</dbReference>
<organism evidence="2 3">
    <name type="scientific">Ureibacillus galli</name>
    <dbReference type="NCBI Taxonomy" id="2762222"/>
    <lineage>
        <taxon>Bacteria</taxon>
        <taxon>Bacillati</taxon>
        <taxon>Bacillota</taxon>
        <taxon>Bacilli</taxon>
        <taxon>Bacillales</taxon>
        <taxon>Caryophanaceae</taxon>
        <taxon>Ureibacillus</taxon>
    </lineage>
</organism>
<evidence type="ECO:0000313" key="2">
    <source>
        <dbReference type="EMBL" id="MBD8028144.1"/>
    </source>
</evidence>
<feature type="transmembrane region" description="Helical" evidence="1">
    <location>
        <begin position="341"/>
        <end position="361"/>
    </location>
</feature>
<accession>A0ABR8XG42</accession>
<protein>
    <recommendedName>
        <fullName evidence="4">Phage tail tape measure protein domain-containing protein</fullName>
    </recommendedName>
</protein>
<evidence type="ECO:0000313" key="3">
    <source>
        <dbReference type="Proteomes" id="UP000640930"/>
    </source>
</evidence>
<proteinExistence type="predicted"/>
<reference evidence="2 3" key="1">
    <citation type="submission" date="2020-08" db="EMBL/GenBank/DDBJ databases">
        <title>A Genomic Blueprint of the Chicken Gut Microbiome.</title>
        <authorList>
            <person name="Gilroy R."/>
            <person name="Ravi A."/>
            <person name="Getino M."/>
            <person name="Pursley I."/>
            <person name="Horton D.L."/>
            <person name="Alikhan N.-F."/>
            <person name="Baker D."/>
            <person name="Gharbi K."/>
            <person name="Hall N."/>
            <person name="Watson M."/>
            <person name="Adriaenssens E.M."/>
            <person name="Foster-Nyarko E."/>
            <person name="Jarju S."/>
            <person name="Secka A."/>
            <person name="Antonio M."/>
            <person name="Oren A."/>
            <person name="Chaudhuri R."/>
            <person name="La Ragione R.M."/>
            <person name="Hildebrand F."/>
            <person name="Pallen M.J."/>
        </authorList>
    </citation>
    <scope>NUCLEOTIDE SEQUENCE [LARGE SCALE GENOMIC DNA]</scope>
    <source>
        <strain evidence="2 3">Re31</strain>
    </source>
</reference>